<dbReference type="GO" id="GO:0019464">
    <property type="term" value="P:glycine decarboxylation via glycine cleavage system"/>
    <property type="evidence" value="ECO:0007669"/>
    <property type="project" value="InterPro"/>
</dbReference>
<dbReference type="InterPro" id="IPR000089">
    <property type="entry name" value="Biotin_lipoyl"/>
</dbReference>
<evidence type="ECO:0000259" key="3">
    <source>
        <dbReference type="PROSITE" id="PS50968"/>
    </source>
</evidence>
<name>B3SZY9_9ZZZZ</name>
<gene>
    <name evidence="4" type="ORF">ALOHA_HF4000001A02ctg1g23</name>
</gene>
<evidence type="ECO:0000256" key="2">
    <source>
        <dbReference type="ARBA" id="ARBA00022823"/>
    </source>
</evidence>
<dbReference type="SUPFAM" id="SSF51230">
    <property type="entry name" value="Single hybrid motif"/>
    <property type="match status" value="1"/>
</dbReference>
<dbReference type="PANTHER" id="PTHR11715:SF3">
    <property type="entry name" value="GLYCINE CLEAVAGE SYSTEM H PROTEIN-RELATED"/>
    <property type="match status" value="1"/>
</dbReference>
<dbReference type="EMBL" id="EU016560">
    <property type="protein sequence ID" value="ABZ05898.1"/>
    <property type="molecule type" value="Genomic_DNA"/>
</dbReference>
<dbReference type="InterPro" id="IPR011053">
    <property type="entry name" value="Single_hybrid_motif"/>
</dbReference>
<dbReference type="PROSITE" id="PS00189">
    <property type="entry name" value="LIPOYL"/>
    <property type="match status" value="1"/>
</dbReference>
<dbReference type="GO" id="GO:0005960">
    <property type="term" value="C:glycine cleavage complex"/>
    <property type="evidence" value="ECO:0007669"/>
    <property type="project" value="InterPro"/>
</dbReference>
<evidence type="ECO:0000256" key="1">
    <source>
        <dbReference type="ARBA" id="ARBA00009249"/>
    </source>
</evidence>
<dbReference type="CDD" id="cd06848">
    <property type="entry name" value="GCS_H"/>
    <property type="match status" value="1"/>
</dbReference>
<dbReference type="HAMAP" id="MF_00272">
    <property type="entry name" value="GcvH"/>
    <property type="match status" value="1"/>
</dbReference>
<organism evidence="4">
    <name type="scientific">uncultured marine microorganism HF4000_001A02</name>
    <dbReference type="NCBI Taxonomy" id="455501"/>
    <lineage>
        <taxon>unclassified sequences</taxon>
        <taxon>environmental samples</taxon>
    </lineage>
</organism>
<comment type="similarity">
    <text evidence="1">Belongs to the GcvH family.</text>
</comment>
<evidence type="ECO:0000313" key="4">
    <source>
        <dbReference type="EMBL" id="ABZ05898.1"/>
    </source>
</evidence>
<reference evidence="4" key="1">
    <citation type="journal article" date="2008" name="ISME J.">
        <title>Genomic patterns of recombination, clonal divergence and environment in marine microbial populations.</title>
        <authorList>
            <person name="Konstantinidis K.T."/>
            <person name="Delong E.F."/>
        </authorList>
    </citation>
    <scope>NUCLEOTIDE SEQUENCE</scope>
</reference>
<dbReference type="InterPro" id="IPR033753">
    <property type="entry name" value="GCV_H/Fam206"/>
</dbReference>
<accession>B3SZY9</accession>
<feature type="domain" description="Lipoyl-binding" evidence="3">
    <location>
        <begin position="22"/>
        <end position="104"/>
    </location>
</feature>
<sequence length="125" mass="13898">MSLPQDLKYTKEHEWLKIDGDTATIGITDHAQGELGDIIFIEFPEIDQEIEMDEPIGTIEAVKTVADLFGPINGRVTEINESLEDNPEQVNEDAYGSGWILKMSISDPSELDALLSATQYTEWVG</sequence>
<dbReference type="AlphaFoldDB" id="B3SZY9"/>
<dbReference type="PANTHER" id="PTHR11715">
    <property type="entry name" value="GLYCINE CLEAVAGE SYSTEM H PROTEIN"/>
    <property type="match status" value="1"/>
</dbReference>
<proteinExistence type="inferred from homology"/>
<keyword evidence="2" id="KW-0450">Lipoyl</keyword>
<dbReference type="InterPro" id="IPR003016">
    <property type="entry name" value="2-oxoA_DH_lipoyl-BS"/>
</dbReference>
<dbReference type="InterPro" id="IPR017453">
    <property type="entry name" value="GCV_H_sub"/>
</dbReference>
<dbReference type="PROSITE" id="PS50968">
    <property type="entry name" value="BIOTINYL_LIPOYL"/>
    <property type="match status" value="1"/>
</dbReference>
<dbReference type="InterPro" id="IPR002930">
    <property type="entry name" value="GCV_H"/>
</dbReference>
<dbReference type="NCBIfam" id="TIGR00527">
    <property type="entry name" value="gcvH"/>
    <property type="match status" value="1"/>
</dbReference>
<protein>
    <submittedName>
        <fullName evidence="4">Putative glycine cleavage H-protein</fullName>
    </submittedName>
</protein>
<dbReference type="GO" id="GO:0009249">
    <property type="term" value="P:protein lipoylation"/>
    <property type="evidence" value="ECO:0007669"/>
    <property type="project" value="TreeGrafter"/>
</dbReference>
<dbReference type="NCBIfam" id="NF002270">
    <property type="entry name" value="PRK01202.1"/>
    <property type="match status" value="1"/>
</dbReference>
<dbReference type="Pfam" id="PF01597">
    <property type="entry name" value="GCV_H"/>
    <property type="match status" value="1"/>
</dbReference>
<dbReference type="Gene3D" id="2.40.50.100">
    <property type="match status" value="1"/>
</dbReference>